<feature type="domain" description="D-galactarate/Altronate dehydratase C-terminal" evidence="4">
    <location>
        <begin position="147"/>
        <end position="388"/>
    </location>
</feature>
<comment type="caution">
    <text evidence="5">The sequence shown here is derived from an EMBL/GenBank/DDBJ whole genome shotgun (WGS) entry which is preliminary data.</text>
</comment>
<organism evidence="5 6">
    <name type="scientific">Budvicia aquatica</name>
    <dbReference type="NCBI Taxonomy" id="82979"/>
    <lineage>
        <taxon>Bacteria</taxon>
        <taxon>Pseudomonadati</taxon>
        <taxon>Pseudomonadota</taxon>
        <taxon>Gammaproteobacteria</taxon>
        <taxon>Enterobacterales</taxon>
        <taxon>Budviciaceae</taxon>
        <taxon>Budvicia</taxon>
    </lineage>
</organism>
<proteinExistence type="inferred from homology"/>
<evidence type="ECO:0000256" key="2">
    <source>
        <dbReference type="ARBA" id="ARBA00023239"/>
    </source>
</evidence>
<evidence type="ECO:0000256" key="1">
    <source>
        <dbReference type="ARBA" id="ARBA00010986"/>
    </source>
</evidence>
<dbReference type="InterPro" id="IPR048332">
    <property type="entry name" value="GD_AH_C"/>
</dbReference>
<dbReference type="PANTHER" id="PTHR30536:SF5">
    <property type="entry name" value="ALTRONATE DEHYDRATASE"/>
    <property type="match status" value="1"/>
</dbReference>
<dbReference type="Pfam" id="PF20629">
    <property type="entry name" value="GD_AH_C"/>
    <property type="match status" value="1"/>
</dbReference>
<dbReference type="Pfam" id="PF04295">
    <property type="entry name" value="GD_AH_second"/>
    <property type="match status" value="1"/>
</dbReference>
<evidence type="ECO:0000259" key="3">
    <source>
        <dbReference type="Pfam" id="PF04295"/>
    </source>
</evidence>
<dbReference type="RefSeq" id="WP_099043999.1">
    <property type="nucleotide sequence ID" value="NZ_CAADJA010000002.1"/>
</dbReference>
<name>A0A2C6DI44_9GAMM</name>
<accession>A0A2C6DI44</accession>
<protein>
    <submittedName>
        <fullName evidence="5">Galactonate dehydratase</fullName>
    </submittedName>
</protein>
<dbReference type="Proteomes" id="UP000224974">
    <property type="component" value="Unassembled WGS sequence"/>
</dbReference>
<dbReference type="GO" id="GO:0016829">
    <property type="term" value="F:lyase activity"/>
    <property type="evidence" value="ECO:0007669"/>
    <property type="project" value="UniProtKB-KW"/>
</dbReference>
<dbReference type="OrthoDB" id="9804574at2"/>
<reference evidence="6" key="1">
    <citation type="submission" date="2017-09" db="EMBL/GenBank/DDBJ databases">
        <title>FDA dAtabase for Regulatory Grade micrObial Sequences (FDA-ARGOS): Supporting development and validation of Infectious Disease Dx tests.</title>
        <authorList>
            <person name="Minogue T."/>
            <person name="Wolcott M."/>
            <person name="Wasieloski L."/>
            <person name="Aguilar W."/>
            <person name="Moore D."/>
            <person name="Tallon L."/>
            <person name="Sadzewicz L."/>
            <person name="Ott S."/>
            <person name="Zhao X."/>
            <person name="Nagaraj S."/>
            <person name="Vavikolanu K."/>
            <person name="Aluvathingal J."/>
            <person name="Nadendla S."/>
            <person name="Sichtig H."/>
        </authorList>
    </citation>
    <scope>NUCLEOTIDE SEQUENCE [LARGE SCALE GENOMIC DNA]</scope>
    <source>
        <strain evidence="6">FDAARGOS_387</strain>
    </source>
</reference>
<gene>
    <name evidence="5" type="ORF">CRN84_00810</name>
</gene>
<dbReference type="EMBL" id="PDDX01000001">
    <property type="protein sequence ID" value="PHI27982.1"/>
    <property type="molecule type" value="Genomic_DNA"/>
</dbReference>
<sequence>MFMSNDTFPGYRRPDGSVGIRNYVLILPTSVCSNKVAQDISRQVKGSTWVNNTFGCCQVASDARLTEKTLINVAKNPNVGAIVIVGLGCEGAEPTRIADEIKKIGKPSCCITIQQEGGTLQCQAKGTSLAREYAQQLSQQKTEVTPISELILAMECGGSDTTSGLASNPACGVASDTLIANGGSSILSETTEFIGAEHIMAKRAITPEVGQQLIDLVVSCEARAKALGEDIRGGQPTPGNIQGGLTTIEEKSLGCIHKAGHAPLQGVLQYADAPTGPGLWIMDTPGQDIESMSGMVAGGAQVVIFTTGRGTPSGNPIAPVIKITGNKATFDKMKDNIDIDASAIMTGEASISQVGEEIYREIVRVANGKTTKSEDLGHVEFSIYKIAPTF</sequence>
<dbReference type="InterPro" id="IPR007392">
    <property type="entry name" value="GD_AH_second"/>
</dbReference>
<comment type="similarity">
    <text evidence="1">Belongs to the UxaA family.</text>
</comment>
<evidence type="ECO:0000313" key="6">
    <source>
        <dbReference type="Proteomes" id="UP000224974"/>
    </source>
</evidence>
<dbReference type="GO" id="GO:0019698">
    <property type="term" value="P:D-galacturonate catabolic process"/>
    <property type="evidence" value="ECO:0007669"/>
    <property type="project" value="TreeGrafter"/>
</dbReference>
<dbReference type="InterPro" id="IPR052172">
    <property type="entry name" value="UxaA_altronate/galactarate_dh"/>
</dbReference>
<keyword evidence="6" id="KW-1185">Reference proteome</keyword>
<evidence type="ECO:0000313" key="5">
    <source>
        <dbReference type="EMBL" id="PHI27982.1"/>
    </source>
</evidence>
<evidence type="ECO:0000259" key="4">
    <source>
        <dbReference type="Pfam" id="PF20629"/>
    </source>
</evidence>
<feature type="domain" description="D-galactarate/Altronate dehydratase second" evidence="3">
    <location>
        <begin position="10"/>
        <end position="137"/>
    </location>
</feature>
<dbReference type="AlphaFoldDB" id="A0A2C6DI44"/>
<dbReference type="PANTHER" id="PTHR30536">
    <property type="entry name" value="ALTRONATE/GALACTARATE DEHYDRATASE"/>
    <property type="match status" value="1"/>
</dbReference>
<dbReference type="STRING" id="1111728.GCA_000427805_04720"/>
<keyword evidence="2" id="KW-0456">Lyase</keyword>